<comment type="cofactor">
    <cofactor evidence="8">
        <name>Zn(2+)</name>
        <dbReference type="ChEBI" id="CHEBI:29105"/>
    </cofactor>
    <text evidence="8">Binds 1 zinc ion.</text>
</comment>
<evidence type="ECO:0000256" key="8">
    <source>
        <dbReference type="HAMAP-Rule" id="MF_00009"/>
    </source>
</evidence>
<name>A0AA90SYE6_9GAMM</name>
<feature type="binding site" evidence="8">
    <location>
        <position position="117"/>
    </location>
    <ligand>
        <name>Zn(2+)</name>
        <dbReference type="ChEBI" id="CHEBI:29105"/>
        <note>catalytic</note>
    </ligand>
</feature>
<dbReference type="SUPFAM" id="SSF55486">
    <property type="entry name" value="Metalloproteases ('zincins'), catalytic domain"/>
    <property type="match status" value="1"/>
</dbReference>
<dbReference type="GO" id="GO:0004222">
    <property type="term" value="F:metalloendopeptidase activity"/>
    <property type="evidence" value="ECO:0007669"/>
    <property type="project" value="InterPro"/>
</dbReference>
<keyword evidence="10" id="KW-1185">Reference proteome</keyword>
<keyword evidence="8" id="KW-0698">rRNA processing</keyword>
<evidence type="ECO:0000256" key="2">
    <source>
        <dbReference type="ARBA" id="ARBA00022517"/>
    </source>
</evidence>
<comment type="caution">
    <text evidence="9">The sequence shown here is derived from an EMBL/GenBank/DDBJ whole genome shotgun (WGS) entry which is preliminary data.</text>
</comment>
<dbReference type="EC" id="3.1.-.-" evidence="8"/>
<proteinExistence type="inferred from homology"/>
<keyword evidence="7 8" id="KW-0862">Zinc</keyword>
<evidence type="ECO:0000256" key="1">
    <source>
        <dbReference type="ARBA" id="ARBA00010875"/>
    </source>
</evidence>
<dbReference type="HAMAP" id="MF_00009">
    <property type="entry name" value="Endoribonucl_YbeY"/>
    <property type="match status" value="1"/>
</dbReference>
<dbReference type="Gene3D" id="3.40.390.30">
    <property type="entry name" value="Metalloproteases ('zincins'), catalytic domain"/>
    <property type="match status" value="1"/>
</dbReference>
<gene>
    <name evidence="8 9" type="primary">ybeY</name>
    <name evidence="9" type="ORF">QS748_10685</name>
</gene>
<dbReference type="PANTHER" id="PTHR46986:SF1">
    <property type="entry name" value="ENDORIBONUCLEASE YBEY, CHLOROPLASTIC"/>
    <property type="match status" value="1"/>
</dbReference>
<evidence type="ECO:0000256" key="4">
    <source>
        <dbReference type="ARBA" id="ARBA00022723"/>
    </source>
</evidence>
<dbReference type="AlphaFoldDB" id="A0AA90SYE6"/>
<dbReference type="EMBL" id="JASXSV010000017">
    <property type="protein sequence ID" value="MDP0589618.1"/>
    <property type="molecule type" value="Genomic_DNA"/>
</dbReference>
<comment type="function">
    <text evidence="8">Single strand-specific metallo-endoribonuclease involved in late-stage 70S ribosome quality control and in maturation of the 3' terminus of the 16S rRNA.</text>
</comment>
<dbReference type="Proteomes" id="UP001178148">
    <property type="component" value="Unassembled WGS sequence"/>
</dbReference>
<dbReference type="PROSITE" id="PS01306">
    <property type="entry name" value="UPF0054"/>
    <property type="match status" value="1"/>
</dbReference>
<dbReference type="InterPro" id="IPR002036">
    <property type="entry name" value="YbeY"/>
</dbReference>
<dbReference type="InterPro" id="IPR023091">
    <property type="entry name" value="MetalPrtase_cat_dom_sf_prd"/>
</dbReference>
<keyword evidence="4 8" id="KW-0479">Metal-binding</keyword>
<sequence length="153" mass="17071">MPYISVDLQIASESKQLPSLSDIQKWVSAALINHRSESEISIRIVDVTEGAKLNEQWRNKSGPTNVLSFPADLPAEVGLPLLGDLVICAPTVEKESKQQGKPLKAHWAHIVIHGTLHLLGYDHINDDQAEFMESLETKIMMMLGYPDPYQNNN</sequence>
<dbReference type="GO" id="GO:0005737">
    <property type="term" value="C:cytoplasm"/>
    <property type="evidence" value="ECO:0007669"/>
    <property type="project" value="UniProtKB-SubCell"/>
</dbReference>
<keyword evidence="6 8" id="KW-0378">Hydrolase</keyword>
<comment type="similarity">
    <text evidence="1 8">Belongs to the endoribonuclease YbeY family.</text>
</comment>
<comment type="subcellular location">
    <subcellularLocation>
        <location evidence="8">Cytoplasm</location>
    </subcellularLocation>
</comment>
<dbReference type="GO" id="GO:0006364">
    <property type="term" value="P:rRNA processing"/>
    <property type="evidence" value="ECO:0007669"/>
    <property type="project" value="UniProtKB-UniRule"/>
</dbReference>
<keyword evidence="8" id="KW-0963">Cytoplasm</keyword>
<feature type="binding site" evidence="8">
    <location>
        <position position="123"/>
    </location>
    <ligand>
        <name>Zn(2+)</name>
        <dbReference type="ChEBI" id="CHEBI:29105"/>
        <note>catalytic</note>
    </ligand>
</feature>
<reference evidence="9 10" key="1">
    <citation type="journal article" date="2023" name="bioRxiv">
        <title>An intranuclear bacterial parasite of deep-sea mussels expresses apoptosis inhibitors acquired from its host.</title>
        <authorList>
            <person name="Gonzalez Porras M.A."/>
            <person name="Assie A."/>
            <person name="Tietjen M."/>
            <person name="Violette M."/>
            <person name="Kleiner M."/>
            <person name="Gruber-Vodicka H."/>
            <person name="Dubilier N."/>
            <person name="Leisch N."/>
        </authorList>
    </citation>
    <scope>NUCLEOTIDE SEQUENCE [LARGE SCALE GENOMIC DNA]</scope>
    <source>
        <strain evidence="9">IAP13</strain>
    </source>
</reference>
<dbReference type="PANTHER" id="PTHR46986">
    <property type="entry name" value="ENDORIBONUCLEASE YBEY, CHLOROPLASTIC"/>
    <property type="match status" value="1"/>
</dbReference>
<evidence type="ECO:0000313" key="9">
    <source>
        <dbReference type="EMBL" id="MDP0589618.1"/>
    </source>
</evidence>
<keyword evidence="5 8" id="KW-0255">Endonuclease</keyword>
<organism evidence="9 10">
    <name type="scientific">Candidatus Endonucleibacter bathymodioli</name>
    <dbReference type="NCBI Taxonomy" id="539814"/>
    <lineage>
        <taxon>Bacteria</taxon>
        <taxon>Pseudomonadati</taxon>
        <taxon>Pseudomonadota</taxon>
        <taxon>Gammaproteobacteria</taxon>
        <taxon>Oceanospirillales</taxon>
        <taxon>Endozoicomonadaceae</taxon>
        <taxon>Candidatus Endonucleibacter</taxon>
    </lineage>
</organism>
<dbReference type="InterPro" id="IPR020549">
    <property type="entry name" value="YbeY_CS"/>
</dbReference>
<feature type="binding site" evidence="8">
    <location>
        <position position="113"/>
    </location>
    <ligand>
        <name>Zn(2+)</name>
        <dbReference type="ChEBI" id="CHEBI:29105"/>
        <note>catalytic</note>
    </ligand>
</feature>
<dbReference type="GO" id="GO:0008270">
    <property type="term" value="F:zinc ion binding"/>
    <property type="evidence" value="ECO:0007669"/>
    <property type="project" value="UniProtKB-UniRule"/>
</dbReference>
<evidence type="ECO:0000256" key="3">
    <source>
        <dbReference type="ARBA" id="ARBA00022722"/>
    </source>
</evidence>
<keyword evidence="3 8" id="KW-0540">Nuclease</keyword>
<protein>
    <recommendedName>
        <fullName evidence="8">Endoribonuclease YbeY</fullName>
        <ecNumber evidence="8">3.1.-.-</ecNumber>
    </recommendedName>
</protein>
<accession>A0AA90SYE6</accession>
<dbReference type="NCBIfam" id="TIGR00043">
    <property type="entry name" value="rRNA maturation RNase YbeY"/>
    <property type="match status" value="1"/>
</dbReference>
<evidence type="ECO:0000313" key="10">
    <source>
        <dbReference type="Proteomes" id="UP001178148"/>
    </source>
</evidence>
<evidence type="ECO:0000256" key="5">
    <source>
        <dbReference type="ARBA" id="ARBA00022759"/>
    </source>
</evidence>
<evidence type="ECO:0000256" key="7">
    <source>
        <dbReference type="ARBA" id="ARBA00022833"/>
    </source>
</evidence>
<evidence type="ECO:0000256" key="6">
    <source>
        <dbReference type="ARBA" id="ARBA00022801"/>
    </source>
</evidence>
<keyword evidence="2 8" id="KW-0690">Ribosome biogenesis</keyword>
<dbReference type="Pfam" id="PF02130">
    <property type="entry name" value="YbeY"/>
    <property type="match status" value="1"/>
</dbReference>
<dbReference type="GO" id="GO:0004521">
    <property type="term" value="F:RNA endonuclease activity"/>
    <property type="evidence" value="ECO:0007669"/>
    <property type="project" value="UniProtKB-UniRule"/>
</dbReference>